<name>A0A7Z9DYI5_9CYAN</name>
<gene>
    <name evidence="1" type="ORF">PL8927_50208</name>
</gene>
<accession>A0A7Z9DYI5</accession>
<organism evidence="1 2">
    <name type="scientific">Planktothrix serta PCC 8927</name>
    <dbReference type="NCBI Taxonomy" id="671068"/>
    <lineage>
        <taxon>Bacteria</taxon>
        <taxon>Bacillati</taxon>
        <taxon>Cyanobacteriota</taxon>
        <taxon>Cyanophyceae</taxon>
        <taxon>Oscillatoriophycideae</taxon>
        <taxon>Oscillatoriales</taxon>
        <taxon>Microcoleaceae</taxon>
        <taxon>Planktothrix</taxon>
    </lineage>
</organism>
<keyword evidence="2" id="KW-1185">Reference proteome</keyword>
<proteinExistence type="predicted"/>
<reference evidence="1" key="1">
    <citation type="submission" date="2019-10" db="EMBL/GenBank/DDBJ databases">
        <authorList>
            <consortium name="Genoscope - CEA"/>
            <person name="William W."/>
        </authorList>
    </citation>
    <scope>NUCLEOTIDE SEQUENCE [LARGE SCALE GENOMIC DNA]</scope>
    <source>
        <strain evidence="1">BBR_PRJEB10992</strain>
    </source>
</reference>
<dbReference type="EMBL" id="CZCU02000124">
    <property type="protein sequence ID" value="VXD15780.1"/>
    <property type="molecule type" value="Genomic_DNA"/>
</dbReference>
<protein>
    <submittedName>
        <fullName evidence="1">Uncharacterized protein</fullName>
    </submittedName>
</protein>
<comment type="caution">
    <text evidence="1">The sequence shown here is derived from an EMBL/GenBank/DDBJ whole genome shotgun (WGS) entry which is preliminary data.</text>
</comment>
<dbReference type="Proteomes" id="UP000184550">
    <property type="component" value="Unassembled WGS sequence"/>
</dbReference>
<sequence length="66" mass="6453">MGEAAGVGEAAGAGEVAGVGEAAGAVVASGVGVPPQEVNKQEEAIAKPVNTTANFFIGCLKKRENK</sequence>
<dbReference type="AlphaFoldDB" id="A0A7Z9DYI5"/>
<evidence type="ECO:0000313" key="2">
    <source>
        <dbReference type="Proteomes" id="UP000184550"/>
    </source>
</evidence>
<evidence type="ECO:0000313" key="1">
    <source>
        <dbReference type="EMBL" id="VXD15780.1"/>
    </source>
</evidence>